<dbReference type="KEGG" id="mmyr:MXMO3_00690"/>
<dbReference type="EMBL" id="CP021330">
    <property type="protein sequence ID" value="AVX03223.1"/>
    <property type="molecule type" value="Genomic_DNA"/>
</dbReference>
<dbReference type="AlphaFoldDB" id="A0A2R4MB76"/>
<accession>A0A2R4MB76</accession>
<organism evidence="2 3">
    <name type="scientific">Maritalea myrionectae</name>
    <dbReference type="NCBI Taxonomy" id="454601"/>
    <lineage>
        <taxon>Bacteria</taxon>
        <taxon>Pseudomonadati</taxon>
        <taxon>Pseudomonadota</taxon>
        <taxon>Alphaproteobacteria</taxon>
        <taxon>Hyphomicrobiales</taxon>
        <taxon>Devosiaceae</taxon>
        <taxon>Maritalea</taxon>
    </lineage>
</organism>
<name>A0A2R4MB76_9HYPH</name>
<evidence type="ECO:0000313" key="3">
    <source>
        <dbReference type="Proteomes" id="UP000258927"/>
    </source>
</evidence>
<dbReference type="SUPFAM" id="SSF52096">
    <property type="entry name" value="ClpP/crotonase"/>
    <property type="match status" value="1"/>
</dbReference>
<reference evidence="2 3" key="1">
    <citation type="submission" date="2017-05" db="EMBL/GenBank/DDBJ databases">
        <title>Genome Analysis of Maritalea myrionectae HL2708#5.</title>
        <authorList>
            <consortium name="Cotde Inc.-PKNU"/>
            <person name="Jang D."/>
            <person name="Oh H.-M."/>
        </authorList>
    </citation>
    <scope>NUCLEOTIDE SEQUENCE [LARGE SCALE GENOMIC DNA]</scope>
    <source>
        <strain evidence="2 3">HL2708#5</strain>
    </source>
</reference>
<feature type="chain" id="PRO_5015353185" evidence="1">
    <location>
        <begin position="32"/>
        <end position="199"/>
    </location>
</feature>
<dbReference type="Proteomes" id="UP000258927">
    <property type="component" value="Chromosome"/>
</dbReference>
<sequence>MTFCSTSKPLSLFAALALFFASLSAPQQSFAGTEFEVEGNIVHMDYEITSRTYNQFVRLHQKNPQVDTILMHEIDGSTDDEVMIKLGYYLRKHGFKTKLHSESEIYSGGVDLFLAGVERTMERGAIIGVHSWSDGERDGADYPRSSPEHDMNRNYIKAMLGRDGFYWFTLEAAPADDIHIMSEGEIRKYRLLTKPIGAR</sequence>
<gene>
    <name evidence="2" type="ORF">MXMO3_00690</name>
</gene>
<evidence type="ECO:0000313" key="2">
    <source>
        <dbReference type="EMBL" id="AVX03223.1"/>
    </source>
</evidence>
<dbReference type="RefSeq" id="WP_117394947.1">
    <property type="nucleotide sequence ID" value="NZ_CP021330.1"/>
</dbReference>
<feature type="signal peptide" evidence="1">
    <location>
        <begin position="1"/>
        <end position="31"/>
    </location>
</feature>
<keyword evidence="1" id="KW-0732">Signal</keyword>
<protein>
    <submittedName>
        <fullName evidence="2">Beta-lactamase</fullName>
    </submittedName>
</protein>
<evidence type="ECO:0000256" key="1">
    <source>
        <dbReference type="SAM" id="SignalP"/>
    </source>
</evidence>
<proteinExistence type="predicted"/>
<dbReference type="InterPro" id="IPR029045">
    <property type="entry name" value="ClpP/crotonase-like_dom_sf"/>
</dbReference>
<keyword evidence="3" id="KW-1185">Reference proteome</keyword>